<organism evidence="2 3">
    <name type="scientific">Exiguobacterium acetylicum</name>
    <name type="common">Brevibacterium acetylicum</name>
    <dbReference type="NCBI Taxonomy" id="41170"/>
    <lineage>
        <taxon>Bacteria</taxon>
        <taxon>Bacillati</taxon>
        <taxon>Bacillota</taxon>
        <taxon>Bacilli</taxon>
        <taxon>Bacillales</taxon>
        <taxon>Bacillales Family XII. Incertae Sedis</taxon>
        <taxon>Exiguobacterium</taxon>
    </lineage>
</organism>
<feature type="coiled-coil region" evidence="1">
    <location>
        <begin position="3"/>
        <end position="37"/>
    </location>
</feature>
<keyword evidence="2" id="KW-0614">Plasmid</keyword>
<keyword evidence="1" id="KW-0175">Coiled coil</keyword>
<geneLocation type="plasmid" evidence="2 3">
    <name>p4</name>
</geneLocation>
<evidence type="ECO:0000313" key="3">
    <source>
        <dbReference type="Proteomes" id="UP000679498"/>
    </source>
</evidence>
<dbReference type="GeneID" id="88813523"/>
<dbReference type="Proteomes" id="UP000679498">
    <property type="component" value="Plasmid p4"/>
</dbReference>
<gene>
    <name evidence="2" type="ORF">KKI46_17605</name>
</gene>
<reference evidence="2 3" key="1">
    <citation type="submission" date="2021-05" db="EMBL/GenBank/DDBJ databases">
        <title>Biocontrol using Exiguobacterium acetylicum SI17 against litchi downy blight caused by Peronophythora litchii.</title>
        <authorList>
            <person name="Zheng L."/>
        </authorList>
    </citation>
    <scope>NUCLEOTIDE SEQUENCE [LARGE SCALE GENOMIC DNA]</scope>
    <source>
        <strain evidence="2 3">SI17</strain>
        <plasmid evidence="2 3">p4</plasmid>
    </source>
</reference>
<sequence length="203" mass="24192">MPLTTHEQKELNLTEEVERLNRENQLLKERYRLNERKFDVIIGSVREGAISFYFNDASSWESQVPKEDFRGRYIEKENEKHYIYPMVNDFKVYVFSEKQARAIRESYRLNGKGIGGYRKSITNEIVCKSYLYQMTHDLAMKYIYDPDDNVEHLEVVEDADELRLFDLFTKDMGDQGYEHEQMDRGHSLDLIRAIQKILSKTKI</sequence>
<accession>A0ABX8GET4</accession>
<keyword evidence="3" id="KW-1185">Reference proteome</keyword>
<dbReference type="EMBL" id="CP075901">
    <property type="protein sequence ID" value="QWB31976.1"/>
    <property type="molecule type" value="Genomic_DNA"/>
</dbReference>
<proteinExistence type="predicted"/>
<protein>
    <submittedName>
        <fullName evidence="2">Uncharacterized protein</fullName>
    </submittedName>
</protein>
<evidence type="ECO:0000256" key="1">
    <source>
        <dbReference type="SAM" id="Coils"/>
    </source>
</evidence>
<evidence type="ECO:0000313" key="2">
    <source>
        <dbReference type="EMBL" id="QWB31976.1"/>
    </source>
</evidence>
<name>A0ABX8GET4_EXIAC</name>
<dbReference type="RefSeq" id="WP_214814165.1">
    <property type="nucleotide sequence ID" value="NZ_CP075901.1"/>
</dbReference>